<evidence type="ECO:0000256" key="1">
    <source>
        <dbReference type="ARBA" id="ARBA00004651"/>
    </source>
</evidence>
<dbReference type="EMBL" id="JQBM01000003">
    <property type="protein sequence ID" value="KRN46094.1"/>
    <property type="molecule type" value="Genomic_DNA"/>
</dbReference>
<organism evidence="8 9">
    <name type="scientific">Weissella viridescens</name>
    <name type="common">Lactobacillus viridescens</name>
    <dbReference type="NCBI Taxonomy" id="1629"/>
    <lineage>
        <taxon>Bacteria</taxon>
        <taxon>Bacillati</taxon>
        <taxon>Bacillota</taxon>
        <taxon>Bacilli</taxon>
        <taxon>Lactobacillales</taxon>
        <taxon>Lactobacillaceae</taxon>
        <taxon>Weissella</taxon>
    </lineage>
</organism>
<dbReference type="GO" id="GO:0005886">
    <property type="term" value="C:plasma membrane"/>
    <property type="evidence" value="ECO:0007669"/>
    <property type="project" value="UniProtKB-SubCell"/>
</dbReference>
<evidence type="ECO:0000259" key="7">
    <source>
        <dbReference type="Pfam" id="PF00482"/>
    </source>
</evidence>
<evidence type="ECO:0000313" key="8">
    <source>
        <dbReference type="EMBL" id="KRN46094.1"/>
    </source>
</evidence>
<gene>
    <name evidence="8" type="ORF">IV50_GL001067</name>
</gene>
<protein>
    <recommendedName>
        <fullName evidence="7">Type II secretion system protein GspF domain-containing protein</fullName>
    </recommendedName>
</protein>
<evidence type="ECO:0000313" key="9">
    <source>
        <dbReference type="Proteomes" id="UP000051992"/>
    </source>
</evidence>
<dbReference type="RefSeq" id="WP_057746146.1">
    <property type="nucleotide sequence ID" value="NZ_BJLU01000005.1"/>
</dbReference>
<reference evidence="8 9" key="1">
    <citation type="journal article" date="2015" name="Genome Announc.">
        <title>Expanding the biotechnology potential of lactobacilli through comparative genomics of 213 strains and associated genera.</title>
        <authorList>
            <person name="Sun Z."/>
            <person name="Harris H.M."/>
            <person name="McCann A."/>
            <person name="Guo C."/>
            <person name="Argimon S."/>
            <person name="Zhang W."/>
            <person name="Yang X."/>
            <person name="Jeffery I.B."/>
            <person name="Cooney J.C."/>
            <person name="Kagawa T.F."/>
            <person name="Liu W."/>
            <person name="Song Y."/>
            <person name="Salvetti E."/>
            <person name="Wrobel A."/>
            <person name="Rasinkangas P."/>
            <person name="Parkhill J."/>
            <person name="Rea M.C."/>
            <person name="O'Sullivan O."/>
            <person name="Ritari J."/>
            <person name="Douillard F.P."/>
            <person name="Paul Ross R."/>
            <person name="Yang R."/>
            <person name="Briner A.E."/>
            <person name="Felis G.E."/>
            <person name="de Vos W.M."/>
            <person name="Barrangou R."/>
            <person name="Klaenhammer T.R."/>
            <person name="Caufield P.W."/>
            <person name="Cui Y."/>
            <person name="Zhang H."/>
            <person name="O'Toole P.W."/>
        </authorList>
    </citation>
    <scope>NUCLEOTIDE SEQUENCE [LARGE SCALE GENOMIC DNA]</scope>
    <source>
        <strain evidence="8 9">DSM 20410</strain>
    </source>
</reference>
<sequence length="319" mass="36315">MRFRRLWSRKRQAEFFNRLSYLLENGFDLQTALALIQRSCSKWSADIDVIVADLAQGKLLSVCLARFVNPSIIAELTLVELHGQQQRFLKILGDRERQHAQHVQKFWQLASYPICLFILILGMAGYFSVTLTQSSRLWTVLIHVGVMLTAAGLSLTACVYLNGLHVLMRLPYVGQIWRLRLQAQLCFQIGCLLQGGVQLTDVFEYLRTHHQLLQSKSGKLIHQAVTDALKQGLPLIGVLKCMPILPETVQTLFESGHPAKQVGIELQILAEDLNKLVERKIEVYLQLLQPLLFVLLGGCIIALYGEFILPTYQNFEERF</sequence>
<proteinExistence type="inferred from homology"/>
<dbReference type="Proteomes" id="UP000051992">
    <property type="component" value="Unassembled WGS sequence"/>
</dbReference>
<comment type="similarity">
    <text evidence="2">Belongs to the GSP F family.</text>
</comment>
<dbReference type="PANTHER" id="PTHR30012">
    <property type="entry name" value="GENERAL SECRETION PATHWAY PROTEIN"/>
    <property type="match status" value="1"/>
</dbReference>
<dbReference type="PATRIC" id="fig|1629.5.peg.1074"/>
<keyword evidence="9" id="KW-1185">Reference proteome</keyword>
<dbReference type="Pfam" id="PF00482">
    <property type="entry name" value="T2SSF"/>
    <property type="match status" value="2"/>
</dbReference>
<comment type="caution">
    <text evidence="8">The sequence shown here is derived from an EMBL/GenBank/DDBJ whole genome shotgun (WGS) entry which is preliminary data.</text>
</comment>
<dbReference type="PANTHER" id="PTHR30012:SF0">
    <property type="entry name" value="TYPE II SECRETION SYSTEM PROTEIN F-RELATED"/>
    <property type="match status" value="1"/>
</dbReference>
<feature type="domain" description="Type II secretion system protein GspF" evidence="7">
    <location>
        <begin position="15"/>
        <end position="127"/>
    </location>
</feature>
<evidence type="ECO:0000256" key="4">
    <source>
        <dbReference type="ARBA" id="ARBA00022692"/>
    </source>
</evidence>
<dbReference type="Gene3D" id="1.20.81.30">
    <property type="entry name" value="Type II secretion system (T2SS), domain F"/>
    <property type="match status" value="2"/>
</dbReference>
<dbReference type="InterPro" id="IPR003004">
    <property type="entry name" value="GspF/PilC"/>
</dbReference>
<dbReference type="OrthoDB" id="2145980at2"/>
<accession>A0A0R2H0R6</accession>
<evidence type="ECO:0000256" key="6">
    <source>
        <dbReference type="ARBA" id="ARBA00023136"/>
    </source>
</evidence>
<dbReference type="AlphaFoldDB" id="A0A0R2H0R6"/>
<evidence type="ECO:0000256" key="2">
    <source>
        <dbReference type="ARBA" id="ARBA00005745"/>
    </source>
</evidence>
<dbReference type="InterPro" id="IPR018076">
    <property type="entry name" value="T2SS_GspF_dom"/>
</dbReference>
<keyword evidence="5" id="KW-1133">Transmembrane helix</keyword>
<keyword evidence="3" id="KW-1003">Cell membrane</keyword>
<comment type="subcellular location">
    <subcellularLocation>
        <location evidence="1">Cell membrane</location>
        <topology evidence="1">Multi-pass membrane protein</topology>
    </subcellularLocation>
</comment>
<keyword evidence="6" id="KW-0472">Membrane</keyword>
<evidence type="ECO:0000256" key="5">
    <source>
        <dbReference type="ARBA" id="ARBA00022989"/>
    </source>
</evidence>
<name>A0A0R2H0R6_WEIVI</name>
<keyword evidence="4" id="KW-0812">Transmembrane</keyword>
<evidence type="ECO:0000256" key="3">
    <source>
        <dbReference type="ARBA" id="ARBA00022475"/>
    </source>
</evidence>
<feature type="domain" description="Type II secretion system protein GspF" evidence="7">
    <location>
        <begin position="186"/>
        <end position="310"/>
    </location>
</feature>
<dbReference type="InterPro" id="IPR042094">
    <property type="entry name" value="T2SS_GspF_sf"/>
</dbReference>